<keyword evidence="7" id="KW-1185">Reference proteome</keyword>
<dbReference type="InterPro" id="IPR046357">
    <property type="entry name" value="PPIase_dom_sf"/>
</dbReference>
<evidence type="ECO:0000259" key="5">
    <source>
        <dbReference type="PROSITE" id="PS50059"/>
    </source>
</evidence>
<dbReference type="PROSITE" id="PS51257">
    <property type="entry name" value="PROKAR_LIPOPROTEIN"/>
    <property type="match status" value="1"/>
</dbReference>
<keyword evidence="2 3" id="KW-0697">Rotamase</keyword>
<evidence type="ECO:0000256" key="1">
    <source>
        <dbReference type="ARBA" id="ARBA00000971"/>
    </source>
</evidence>
<gene>
    <name evidence="6" type="ORF">DXN05_11545</name>
</gene>
<evidence type="ECO:0000256" key="2">
    <source>
        <dbReference type="ARBA" id="ARBA00023110"/>
    </source>
</evidence>
<organism evidence="6 7">
    <name type="scientific">Deminuibacter soli</name>
    <dbReference type="NCBI Taxonomy" id="2291815"/>
    <lineage>
        <taxon>Bacteria</taxon>
        <taxon>Pseudomonadati</taxon>
        <taxon>Bacteroidota</taxon>
        <taxon>Chitinophagia</taxon>
        <taxon>Chitinophagales</taxon>
        <taxon>Chitinophagaceae</taxon>
        <taxon>Deminuibacter</taxon>
    </lineage>
</organism>
<dbReference type="Proteomes" id="UP000261284">
    <property type="component" value="Unassembled WGS sequence"/>
</dbReference>
<feature type="domain" description="PPIase FKBP-type" evidence="5">
    <location>
        <begin position="72"/>
        <end position="153"/>
    </location>
</feature>
<dbReference type="InterPro" id="IPR001179">
    <property type="entry name" value="PPIase_FKBP_dom"/>
</dbReference>
<dbReference type="EC" id="5.2.1.8" evidence="4"/>
<dbReference type="PROSITE" id="PS50059">
    <property type="entry name" value="FKBP_PPIASE"/>
    <property type="match status" value="1"/>
</dbReference>
<comment type="similarity">
    <text evidence="4">Belongs to the FKBP-type PPIase family.</text>
</comment>
<dbReference type="Gene3D" id="3.10.50.40">
    <property type="match status" value="1"/>
</dbReference>
<dbReference type="SUPFAM" id="SSF54534">
    <property type="entry name" value="FKBP-like"/>
    <property type="match status" value="1"/>
</dbReference>
<reference evidence="6 7" key="1">
    <citation type="submission" date="2018-08" db="EMBL/GenBank/DDBJ databases">
        <title>Chitinophagaceae sp. K23C18032701, a novel bacterium isolated from forest soil.</title>
        <authorList>
            <person name="Wang C."/>
        </authorList>
    </citation>
    <scope>NUCLEOTIDE SEQUENCE [LARGE SCALE GENOMIC DNA]</scope>
    <source>
        <strain evidence="6 7">K23C18032701</strain>
    </source>
</reference>
<evidence type="ECO:0000256" key="4">
    <source>
        <dbReference type="RuleBase" id="RU003915"/>
    </source>
</evidence>
<protein>
    <recommendedName>
        <fullName evidence="4">Peptidyl-prolyl cis-trans isomerase</fullName>
        <ecNumber evidence="4">5.2.1.8</ecNumber>
    </recommendedName>
</protein>
<dbReference type="AlphaFoldDB" id="A0A3E1NJN9"/>
<dbReference type="GO" id="GO:0003755">
    <property type="term" value="F:peptidyl-prolyl cis-trans isomerase activity"/>
    <property type="evidence" value="ECO:0007669"/>
    <property type="project" value="UniProtKB-UniRule"/>
</dbReference>
<evidence type="ECO:0000313" key="7">
    <source>
        <dbReference type="Proteomes" id="UP000261284"/>
    </source>
</evidence>
<dbReference type="RefSeq" id="WP_116847399.1">
    <property type="nucleotide sequence ID" value="NZ_QTJU01000003.1"/>
</dbReference>
<name>A0A3E1NJN9_9BACT</name>
<dbReference type="Pfam" id="PF00254">
    <property type="entry name" value="FKBP_C"/>
    <property type="match status" value="1"/>
</dbReference>
<keyword evidence="3 4" id="KW-0413">Isomerase</keyword>
<accession>A0A3E1NJN9</accession>
<proteinExistence type="inferred from homology"/>
<dbReference type="OrthoDB" id="9814548at2"/>
<evidence type="ECO:0000256" key="3">
    <source>
        <dbReference type="PROSITE-ProRule" id="PRU00277"/>
    </source>
</evidence>
<evidence type="ECO:0000313" key="6">
    <source>
        <dbReference type="EMBL" id="RFM28153.1"/>
    </source>
</evidence>
<comment type="catalytic activity">
    <reaction evidence="1 3 4">
        <text>[protein]-peptidylproline (omega=180) = [protein]-peptidylproline (omega=0)</text>
        <dbReference type="Rhea" id="RHEA:16237"/>
        <dbReference type="Rhea" id="RHEA-COMP:10747"/>
        <dbReference type="Rhea" id="RHEA-COMP:10748"/>
        <dbReference type="ChEBI" id="CHEBI:83833"/>
        <dbReference type="ChEBI" id="CHEBI:83834"/>
        <dbReference type="EC" id="5.2.1.8"/>
    </reaction>
</comment>
<sequence length="153" mass="16826">MRLLLTATAVAWLFASCLKSNDKTCQPVSPAAEAPQLAAFCQRNNISYKVDAASGIYYQIIDPGAGDSILPSSYISVTYEGMLLNNTVFVQESNTYMLSDFIPGWQTGIPWVRKNGHIKLVIPSSLAYACFPNSKLIPENAPLFFDITINNVR</sequence>
<dbReference type="EMBL" id="QTJU01000003">
    <property type="protein sequence ID" value="RFM28153.1"/>
    <property type="molecule type" value="Genomic_DNA"/>
</dbReference>
<comment type="caution">
    <text evidence="6">The sequence shown here is derived from an EMBL/GenBank/DDBJ whole genome shotgun (WGS) entry which is preliminary data.</text>
</comment>